<organism evidence="1 2">
    <name type="scientific">Eretmocerus hayati</name>
    <dbReference type="NCBI Taxonomy" id="131215"/>
    <lineage>
        <taxon>Eukaryota</taxon>
        <taxon>Metazoa</taxon>
        <taxon>Ecdysozoa</taxon>
        <taxon>Arthropoda</taxon>
        <taxon>Hexapoda</taxon>
        <taxon>Insecta</taxon>
        <taxon>Pterygota</taxon>
        <taxon>Neoptera</taxon>
        <taxon>Endopterygota</taxon>
        <taxon>Hymenoptera</taxon>
        <taxon>Apocrita</taxon>
        <taxon>Proctotrupomorpha</taxon>
        <taxon>Chalcidoidea</taxon>
        <taxon>Aphelinidae</taxon>
        <taxon>Aphelininae</taxon>
        <taxon>Eretmocerus</taxon>
    </lineage>
</organism>
<keyword evidence="2" id="KW-1185">Reference proteome</keyword>
<reference evidence="1" key="1">
    <citation type="submission" date="2023-04" db="EMBL/GenBank/DDBJ databases">
        <title>A chromosome-level genome assembly of the parasitoid wasp Eretmocerus hayati.</title>
        <authorList>
            <person name="Zhong Y."/>
            <person name="Liu S."/>
            <person name="Liu Y."/>
        </authorList>
    </citation>
    <scope>NUCLEOTIDE SEQUENCE</scope>
    <source>
        <strain evidence="1">ZJU_SS_LIU_2023</strain>
    </source>
</reference>
<dbReference type="Proteomes" id="UP001239111">
    <property type="component" value="Chromosome 4"/>
</dbReference>
<name>A0ACC2NC20_9HYME</name>
<proteinExistence type="predicted"/>
<sequence>MESSRTLVLVGISLSIFSICITAEIDEFSNQWNGGINERIIVTPNLDRTDRGILYGVIRSSYSVAEDSLELFLELPEQEFYKLAIFPKNRLDATALYSFGPHHAILIHTGRRYNDTISGVRGLVINLNEGKIFPIDVPSDFYQNDFLNIVVYSETFDMMVNHRSICKKSDRCRITFDQFGKRVGEPKIYPTKENWLENTIIPANRNSLDDGFYVELFDESIGKDKISFVDKNGAEKSVVKDLSFAGSISNTNGIFTTCGSNKFFSDPSFKSSRRDNYANCLRYNWKTKKITNTSILLSSSDATVQSVTNLAGGGVAFLTFRCASSINDCPVNSFDVTMVDVDGKAIQKGPFPLNLKCSRFSMSNSSGRLVTVQSSAIENGDEICLSFTCIYKDNRIIEKSTVELQKLQFYNRCLSKKIFVKT</sequence>
<gene>
    <name evidence="1" type="ORF">QAD02_009976</name>
</gene>
<evidence type="ECO:0000313" key="1">
    <source>
        <dbReference type="EMBL" id="KAJ8668313.1"/>
    </source>
</evidence>
<comment type="caution">
    <text evidence="1">The sequence shown here is derived from an EMBL/GenBank/DDBJ whole genome shotgun (WGS) entry which is preliminary data.</text>
</comment>
<dbReference type="EMBL" id="CM056744">
    <property type="protein sequence ID" value="KAJ8668313.1"/>
    <property type="molecule type" value="Genomic_DNA"/>
</dbReference>
<evidence type="ECO:0000313" key="2">
    <source>
        <dbReference type="Proteomes" id="UP001239111"/>
    </source>
</evidence>
<accession>A0ACC2NC20</accession>
<protein>
    <submittedName>
        <fullName evidence="1">Uncharacterized protein</fullName>
    </submittedName>
</protein>